<dbReference type="AlphaFoldDB" id="A0A1A9ZWK8"/>
<dbReference type="Pfam" id="PF00153">
    <property type="entry name" value="Mito_carr"/>
    <property type="match status" value="3"/>
</dbReference>
<dbReference type="InterPro" id="IPR018108">
    <property type="entry name" value="MCP_transmembrane"/>
</dbReference>
<proteinExistence type="inferred from homology"/>
<keyword evidence="12" id="KW-1185">Reference proteome</keyword>
<evidence type="ECO:0000256" key="4">
    <source>
        <dbReference type="ARBA" id="ARBA00022692"/>
    </source>
</evidence>
<evidence type="ECO:0000313" key="12">
    <source>
        <dbReference type="Proteomes" id="UP000092445"/>
    </source>
</evidence>
<evidence type="ECO:0000256" key="8">
    <source>
        <dbReference type="PROSITE-ProRule" id="PRU00282"/>
    </source>
</evidence>
<evidence type="ECO:0008006" key="13">
    <source>
        <dbReference type="Google" id="ProtNLM"/>
    </source>
</evidence>
<sequence length="317" mass="35862">MPAYAKFVTGGLAGACSALLVQPMELVKNRLQMSGAGGIQKDYRNTWDVVRKVYKYEGVLRFYNGLGASIVRQLMYTTTRLGIYQYYFDTYKRANGCVPSLLTCAGYGLIAGAAGALVGTPADVVLVRTVTDGNMPAHLRRNYKNIFDALIRIGREEGLAGLWSGCLPTTARAMVVNMCQLASYSQLKNYLQKRYTLNEGLFLHACTGFVSGLITTIVSMPLDMAKTRLQTMERPAHFHERQYKHTLDVIMQLPGASYAINCLACLVCIRAKMLLKRNRLRKLLRYDNLRYKNHETCRYYEWLVPEQTLYLEPRDES</sequence>
<name>A0A1A9ZWK8_GLOPL</name>
<dbReference type="InterPro" id="IPR002067">
    <property type="entry name" value="MCP"/>
</dbReference>
<feature type="transmembrane region" description="Helical" evidence="10">
    <location>
        <begin position="201"/>
        <end position="222"/>
    </location>
</feature>
<dbReference type="PROSITE" id="PS50920">
    <property type="entry name" value="SOLCAR"/>
    <property type="match status" value="3"/>
</dbReference>
<dbReference type="PRINTS" id="PR00926">
    <property type="entry name" value="MITOCARRIER"/>
</dbReference>
<protein>
    <recommendedName>
        <fullName evidence="13">Mitochondrial carrier protein</fullName>
    </recommendedName>
</protein>
<reference evidence="12" key="1">
    <citation type="submission" date="2014-03" db="EMBL/GenBank/DDBJ databases">
        <authorList>
            <person name="Aksoy S."/>
            <person name="Warren W."/>
            <person name="Wilson R.K."/>
        </authorList>
    </citation>
    <scope>NUCLEOTIDE SEQUENCE [LARGE SCALE GENOMIC DNA]</scope>
    <source>
        <strain evidence="12">IAEA</strain>
    </source>
</reference>
<keyword evidence="4 8" id="KW-0812">Transmembrane</keyword>
<evidence type="ECO:0000256" key="10">
    <source>
        <dbReference type="SAM" id="Phobius"/>
    </source>
</evidence>
<dbReference type="InterPro" id="IPR050391">
    <property type="entry name" value="Mito_Metabolite_Transporter"/>
</dbReference>
<dbReference type="Gene3D" id="1.50.40.10">
    <property type="entry name" value="Mitochondrial carrier domain"/>
    <property type="match status" value="1"/>
</dbReference>
<feature type="repeat" description="Solcar" evidence="8">
    <location>
        <begin position="199"/>
        <end position="292"/>
    </location>
</feature>
<comment type="similarity">
    <text evidence="2 9">Belongs to the mitochondrial carrier (TC 2.A.29) family.</text>
</comment>
<dbReference type="GO" id="GO:0016020">
    <property type="term" value="C:membrane"/>
    <property type="evidence" value="ECO:0007669"/>
    <property type="project" value="UniProtKB-SubCell"/>
</dbReference>
<dbReference type="VEuPathDB" id="VectorBase:GPAI027322"/>
<keyword evidence="6 10" id="KW-1133">Transmembrane helix</keyword>
<dbReference type="InterPro" id="IPR023395">
    <property type="entry name" value="MCP_dom_sf"/>
</dbReference>
<evidence type="ECO:0000256" key="5">
    <source>
        <dbReference type="ARBA" id="ARBA00022737"/>
    </source>
</evidence>
<comment type="subcellular location">
    <subcellularLocation>
        <location evidence="1">Membrane</location>
        <topology evidence="1">Multi-pass membrane protein</topology>
    </subcellularLocation>
</comment>
<evidence type="ECO:0000256" key="1">
    <source>
        <dbReference type="ARBA" id="ARBA00004141"/>
    </source>
</evidence>
<feature type="repeat" description="Solcar" evidence="8">
    <location>
        <begin position="99"/>
        <end position="190"/>
    </location>
</feature>
<evidence type="ECO:0000256" key="3">
    <source>
        <dbReference type="ARBA" id="ARBA00022448"/>
    </source>
</evidence>
<evidence type="ECO:0000256" key="6">
    <source>
        <dbReference type="ARBA" id="ARBA00022989"/>
    </source>
</evidence>
<dbReference type="SUPFAM" id="SSF103506">
    <property type="entry name" value="Mitochondrial carrier"/>
    <property type="match status" value="1"/>
</dbReference>
<evidence type="ECO:0000256" key="9">
    <source>
        <dbReference type="RuleBase" id="RU000488"/>
    </source>
</evidence>
<dbReference type="PANTHER" id="PTHR45618">
    <property type="entry name" value="MITOCHONDRIAL DICARBOXYLATE CARRIER-RELATED"/>
    <property type="match status" value="1"/>
</dbReference>
<evidence type="ECO:0000256" key="7">
    <source>
        <dbReference type="ARBA" id="ARBA00023136"/>
    </source>
</evidence>
<keyword evidence="7 8" id="KW-0472">Membrane</keyword>
<evidence type="ECO:0000256" key="2">
    <source>
        <dbReference type="ARBA" id="ARBA00006375"/>
    </source>
</evidence>
<dbReference type="GO" id="GO:0055085">
    <property type="term" value="P:transmembrane transport"/>
    <property type="evidence" value="ECO:0007669"/>
    <property type="project" value="InterPro"/>
</dbReference>
<dbReference type="EnsemblMetazoa" id="GPAI027322-RA">
    <property type="protein sequence ID" value="GPAI027322-PA"/>
    <property type="gene ID" value="GPAI027322"/>
</dbReference>
<feature type="repeat" description="Solcar" evidence="8">
    <location>
        <begin position="1"/>
        <end position="90"/>
    </location>
</feature>
<dbReference type="Proteomes" id="UP000092445">
    <property type="component" value="Unassembled WGS sequence"/>
</dbReference>
<feature type="transmembrane region" description="Helical" evidence="10">
    <location>
        <begin position="256"/>
        <end position="275"/>
    </location>
</feature>
<accession>A0A1A9ZWK8</accession>
<keyword evidence="5" id="KW-0677">Repeat</keyword>
<organism evidence="11 12">
    <name type="scientific">Glossina pallidipes</name>
    <name type="common">Tsetse fly</name>
    <dbReference type="NCBI Taxonomy" id="7398"/>
    <lineage>
        <taxon>Eukaryota</taxon>
        <taxon>Metazoa</taxon>
        <taxon>Ecdysozoa</taxon>
        <taxon>Arthropoda</taxon>
        <taxon>Hexapoda</taxon>
        <taxon>Insecta</taxon>
        <taxon>Pterygota</taxon>
        <taxon>Neoptera</taxon>
        <taxon>Endopterygota</taxon>
        <taxon>Diptera</taxon>
        <taxon>Brachycera</taxon>
        <taxon>Muscomorpha</taxon>
        <taxon>Hippoboscoidea</taxon>
        <taxon>Glossinidae</taxon>
        <taxon>Glossina</taxon>
    </lineage>
</organism>
<dbReference type="STRING" id="7398.A0A1A9ZWK8"/>
<reference evidence="11" key="2">
    <citation type="submission" date="2020-05" db="UniProtKB">
        <authorList>
            <consortium name="EnsemblMetazoa"/>
        </authorList>
    </citation>
    <scope>IDENTIFICATION</scope>
    <source>
        <strain evidence="11">IAEA</strain>
    </source>
</reference>
<evidence type="ECO:0000313" key="11">
    <source>
        <dbReference type="EnsemblMetazoa" id="GPAI027322-PA"/>
    </source>
</evidence>
<keyword evidence="3 9" id="KW-0813">Transport</keyword>